<dbReference type="SUPFAM" id="SSF102405">
    <property type="entry name" value="MCP/YpsA-like"/>
    <property type="match status" value="1"/>
</dbReference>
<comment type="similarity">
    <text evidence="1">Belongs to the DprA/Smf family.</text>
</comment>
<evidence type="ECO:0000256" key="1">
    <source>
        <dbReference type="ARBA" id="ARBA00006525"/>
    </source>
</evidence>
<feature type="domain" description="Smf/DprA SLOG" evidence="2">
    <location>
        <begin position="98"/>
        <end position="305"/>
    </location>
</feature>
<dbReference type="AlphaFoldDB" id="A0A1I4HLF5"/>
<dbReference type="PANTHER" id="PTHR43022:SF1">
    <property type="entry name" value="PROTEIN SMF"/>
    <property type="match status" value="1"/>
</dbReference>
<dbReference type="Proteomes" id="UP000199470">
    <property type="component" value="Unassembled WGS sequence"/>
</dbReference>
<evidence type="ECO:0000313" key="3">
    <source>
        <dbReference type="EMBL" id="SFL42600.1"/>
    </source>
</evidence>
<gene>
    <name evidence="3" type="ORF">SAMN02982985_00063</name>
</gene>
<dbReference type="InterPro" id="IPR057666">
    <property type="entry name" value="DrpA_SLOG"/>
</dbReference>
<accession>A0A1I4HLF5</accession>
<evidence type="ECO:0000259" key="2">
    <source>
        <dbReference type="Pfam" id="PF02481"/>
    </source>
</evidence>
<keyword evidence="4" id="KW-1185">Reference proteome</keyword>
<name>A0A1I4HLF5_9BURK</name>
<evidence type="ECO:0000313" key="4">
    <source>
        <dbReference type="Proteomes" id="UP000199470"/>
    </source>
</evidence>
<organism evidence="3 4">
    <name type="scientific">Rugamonas rubra</name>
    <dbReference type="NCBI Taxonomy" id="758825"/>
    <lineage>
        <taxon>Bacteria</taxon>
        <taxon>Pseudomonadati</taxon>
        <taxon>Pseudomonadota</taxon>
        <taxon>Betaproteobacteria</taxon>
        <taxon>Burkholderiales</taxon>
        <taxon>Oxalobacteraceae</taxon>
        <taxon>Telluria group</taxon>
        <taxon>Rugamonas</taxon>
    </lineage>
</organism>
<dbReference type="InterPro" id="IPR003488">
    <property type="entry name" value="DprA"/>
</dbReference>
<dbReference type="Gene3D" id="3.40.50.450">
    <property type="match status" value="1"/>
</dbReference>
<dbReference type="Pfam" id="PF02481">
    <property type="entry name" value="DNA_processg_A"/>
    <property type="match status" value="1"/>
</dbReference>
<proteinExistence type="inferred from homology"/>
<dbReference type="OrthoDB" id="9785707at2"/>
<dbReference type="PANTHER" id="PTHR43022">
    <property type="entry name" value="PROTEIN SMF"/>
    <property type="match status" value="1"/>
</dbReference>
<reference evidence="3 4" key="1">
    <citation type="submission" date="2016-10" db="EMBL/GenBank/DDBJ databases">
        <authorList>
            <person name="de Groot N.N."/>
        </authorList>
    </citation>
    <scope>NUCLEOTIDE SEQUENCE [LARGE SCALE GENOMIC DNA]</scope>
    <source>
        <strain evidence="3 4">ATCC 43154</strain>
    </source>
</reference>
<sequence>MIPSLSPNTQAILLLTAPLKVGASQSRAPLLTPKEYKALALILRDLKRQPADLLSFEGVELASECSTVVEKERIRELLARGFLLSQALEQWRARAIWVISRADSTYPSRLKARMRADAPPLLYGCGSISLLETGGLAVVGPRKVGNSEIEYARMVGKLAAQAGKPIVSGGAKGVDQAAMQGVLEAGGYGCEVHAEDLFKASIDRSYRDALMSERLLLISPYDPSSSFSVGHAMQRNKLIYAMADAALVVNSDLNAGGTWAGASEQLEKFHFVPVFVRSQGQPSLGLSALQERGAISWPEPQDVLSFKNIFEKLDVFRKKEVHLSSSELVNDLFANPPQSKELDTVGAARLSVKRGDRVDVSSTTTATLGGTEFATHVAADTLFNFVRDLLLNVEDATLSELEVAEALDVMPAQARCWLERLANEGTLVKHGQGTYKGAKL</sequence>
<dbReference type="STRING" id="758825.SAMN02982985_00063"/>
<dbReference type="EMBL" id="FOTW01000004">
    <property type="protein sequence ID" value="SFL42600.1"/>
    <property type="molecule type" value="Genomic_DNA"/>
</dbReference>
<dbReference type="GO" id="GO:0009294">
    <property type="term" value="P:DNA-mediated transformation"/>
    <property type="evidence" value="ECO:0007669"/>
    <property type="project" value="InterPro"/>
</dbReference>
<protein>
    <submittedName>
        <fullName evidence="3">Predicted Rossmann fold nucleotide-binding protein DprA/Smf involved in DNA uptake</fullName>
    </submittedName>
</protein>